<evidence type="ECO:0000256" key="1">
    <source>
        <dbReference type="ARBA" id="ARBA00004752"/>
    </source>
</evidence>
<organism evidence="12 13">
    <name type="scientific">Ochrobactrum vermis</name>
    <dbReference type="NCBI Taxonomy" id="1827297"/>
    <lineage>
        <taxon>Bacteria</taxon>
        <taxon>Pseudomonadati</taxon>
        <taxon>Pseudomonadota</taxon>
        <taxon>Alphaproteobacteria</taxon>
        <taxon>Hyphomicrobiales</taxon>
        <taxon>Brucellaceae</taxon>
        <taxon>Brucella/Ochrobactrum group</taxon>
        <taxon>Ochrobactrum</taxon>
    </lineage>
</organism>
<evidence type="ECO:0000256" key="4">
    <source>
        <dbReference type="ARBA" id="ARBA00022679"/>
    </source>
</evidence>
<evidence type="ECO:0000256" key="9">
    <source>
        <dbReference type="PROSITE-ProRule" id="PRU01373"/>
    </source>
</evidence>
<evidence type="ECO:0000313" key="13">
    <source>
        <dbReference type="Proteomes" id="UP001375812"/>
    </source>
</evidence>
<keyword evidence="7 9" id="KW-0573">Peptidoglycan synthesis</keyword>
<dbReference type="GO" id="GO:0016746">
    <property type="term" value="F:acyltransferase activity"/>
    <property type="evidence" value="ECO:0007669"/>
    <property type="project" value="UniProtKB-KW"/>
</dbReference>
<feature type="active site" description="Nucleophile" evidence="9">
    <location>
        <position position="184"/>
    </location>
</feature>
<proteinExistence type="inferred from homology"/>
<evidence type="ECO:0000256" key="5">
    <source>
        <dbReference type="ARBA" id="ARBA00022801"/>
    </source>
</evidence>
<dbReference type="InterPro" id="IPR005490">
    <property type="entry name" value="LD_TPept_cat_dom"/>
</dbReference>
<dbReference type="RefSeq" id="WP_286154276.1">
    <property type="nucleotide sequence ID" value="NZ_JBBGZH010000002.1"/>
</dbReference>
<evidence type="ECO:0000256" key="3">
    <source>
        <dbReference type="ARBA" id="ARBA00022676"/>
    </source>
</evidence>
<dbReference type="InterPro" id="IPR038063">
    <property type="entry name" value="Transpep_catalytic_dom"/>
</dbReference>
<dbReference type="SUPFAM" id="SSF141523">
    <property type="entry name" value="L,D-transpeptidase catalytic domain-like"/>
    <property type="match status" value="1"/>
</dbReference>
<dbReference type="PANTHER" id="PTHR30582:SF24">
    <property type="entry name" value="L,D-TRANSPEPTIDASE ERFK_SRFK-RELATED"/>
    <property type="match status" value="1"/>
</dbReference>
<keyword evidence="10" id="KW-0732">Signal</keyword>
<evidence type="ECO:0000256" key="8">
    <source>
        <dbReference type="ARBA" id="ARBA00023316"/>
    </source>
</evidence>
<dbReference type="CDD" id="cd16913">
    <property type="entry name" value="YkuD_like"/>
    <property type="match status" value="1"/>
</dbReference>
<sequence length="209" mass="22557">MTAVVVCLILAITATTPLCAQTGGYDPRTWVFDEEANVMLAPGDLLPPGDRGSADRSREPIPKRIVNYSGSEPTGTIIVNTTAKRLELVLGGGKAMRYSVGVGREGLSWSGRDRVSAKKQWPDWRPPAEMRARENLKGRSLPAFVPGGHNNPLGARALYIGSTLYRIHGTNQPWTVGTATSSGCIRLTNEDVVDLYERVTVGVGVIVQK</sequence>
<dbReference type="Gene3D" id="2.40.440.10">
    <property type="entry name" value="L,D-transpeptidase catalytic domain-like"/>
    <property type="match status" value="1"/>
</dbReference>
<evidence type="ECO:0000256" key="6">
    <source>
        <dbReference type="ARBA" id="ARBA00022960"/>
    </source>
</evidence>
<evidence type="ECO:0000259" key="11">
    <source>
        <dbReference type="PROSITE" id="PS52029"/>
    </source>
</evidence>
<keyword evidence="6 9" id="KW-0133">Cell shape</keyword>
<dbReference type="EC" id="2.3.2.-" evidence="12"/>
<keyword evidence="13" id="KW-1185">Reference proteome</keyword>
<evidence type="ECO:0000256" key="10">
    <source>
        <dbReference type="SAM" id="SignalP"/>
    </source>
</evidence>
<comment type="similarity">
    <text evidence="2">Belongs to the YkuD family.</text>
</comment>
<dbReference type="Pfam" id="PF03734">
    <property type="entry name" value="YkuD"/>
    <property type="match status" value="1"/>
</dbReference>
<dbReference type="EMBL" id="JBBGZH010000002">
    <property type="protein sequence ID" value="MEJ5021495.1"/>
    <property type="molecule type" value="Genomic_DNA"/>
</dbReference>
<dbReference type="PROSITE" id="PS52029">
    <property type="entry name" value="LD_TPASE"/>
    <property type="match status" value="1"/>
</dbReference>
<evidence type="ECO:0000256" key="2">
    <source>
        <dbReference type="ARBA" id="ARBA00005992"/>
    </source>
</evidence>
<comment type="pathway">
    <text evidence="1 9">Cell wall biogenesis; peptidoglycan biosynthesis.</text>
</comment>
<gene>
    <name evidence="12" type="ORF">WH297_17420</name>
</gene>
<dbReference type="Proteomes" id="UP001375812">
    <property type="component" value="Unassembled WGS sequence"/>
</dbReference>
<name>A0ABU8PGW7_9HYPH</name>
<feature type="active site" description="Proton donor/acceptor" evidence="9">
    <location>
        <position position="168"/>
    </location>
</feature>
<feature type="chain" id="PRO_5046985180" evidence="10">
    <location>
        <begin position="21"/>
        <end position="209"/>
    </location>
</feature>
<keyword evidence="3" id="KW-0328">Glycosyltransferase</keyword>
<comment type="caution">
    <text evidence="12">The sequence shown here is derived from an EMBL/GenBank/DDBJ whole genome shotgun (WGS) entry which is preliminary data.</text>
</comment>
<feature type="domain" description="L,D-TPase catalytic" evidence="11">
    <location>
        <begin position="75"/>
        <end position="208"/>
    </location>
</feature>
<keyword evidence="4 12" id="KW-0808">Transferase</keyword>
<evidence type="ECO:0000256" key="7">
    <source>
        <dbReference type="ARBA" id="ARBA00022984"/>
    </source>
</evidence>
<reference evidence="12 13" key="1">
    <citation type="submission" date="2023-12" db="EMBL/GenBank/DDBJ databases">
        <title>Gut-associated functions are favored during microbiome assembly across C. elegans life.</title>
        <authorList>
            <person name="Zimmermann J."/>
        </authorList>
    </citation>
    <scope>NUCLEOTIDE SEQUENCE [LARGE SCALE GENOMIC DNA]</scope>
    <source>
        <strain evidence="12 13">MYb71</strain>
    </source>
</reference>
<feature type="signal peptide" evidence="10">
    <location>
        <begin position="1"/>
        <end position="20"/>
    </location>
</feature>
<dbReference type="PANTHER" id="PTHR30582">
    <property type="entry name" value="L,D-TRANSPEPTIDASE"/>
    <property type="match status" value="1"/>
</dbReference>
<dbReference type="InterPro" id="IPR050979">
    <property type="entry name" value="LD-transpeptidase"/>
</dbReference>
<evidence type="ECO:0000313" key="12">
    <source>
        <dbReference type="EMBL" id="MEJ5021495.1"/>
    </source>
</evidence>
<accession>A0ABU8PGW7</accession>
<keyword evidence="5" id="KW-0378">Hydrolase</keyword>
<keyword evidence="8 9" id="KW-0961">Cell wall biogenesis/degradation</keyword>
<protein>
    <submittedName>
        <fullName evidence="12">L,D-transpeptidase</fullName>
        <ecNumber evidence="12">2.3.2.-</ecNumber>
    </submittedName>
</protein>
<keyword evidence="12" id="KW-0012">Acyltransferase</keyword>